<name>A0AAV1PVF1_SCOSC</name>
<dbReference type="EMBL" id="CAWUFR010000274">
    <property type="protein sequence ID" value="CAK6974849.1"/>
    <property type="molecule type" value="Genomic_DNA"/>
</dbReference>
<evidence type="ECO:0000313" key="1">
    <source>
        <dbReference type="EMBL" id="CAK6974849.1"/>
    </source>
</evidence>
<accession>A0AAV1PVF1</accession>
<comment type="caution">
    <text evidence="1">The sequence shown here is derived from an EMBL/GenBank/DDBJ whole genome shotgun (WGS) entry which is preliminary data.</text>
</comment>
<proteinExistence type="predicted"/>
<dbReference type="AlphaFoldDB" id="A0AAV1PVF1"/>
<dbReference type="Proteomes" id="UP001314229">
    <property type="component" value="Unassembled WGS sequence"/>
</dbReference>
<reference evidence="1 2" key="1">
    <citation type="submission" date="2024-01" db="EMBL/GenBank/DDBJ databases">
        <authorList>
            <person name="Alioto T."/>
            <person name="Alioto T."/>
            <person name="Gomez Garrido J."/>
        </authorList>
    </citation>
    <scope>NUCLEOTIDE SEQUENCE [LARGE SCALE GENOMIC DNA]</scope>
</reference>
<dbReference type="PANTHER" id="PTHR31025">
    <property type="entry name" value="SI:CH211-196P9.1-RELATED"/>
    <property type="match status" value="1"/>
</dbReference>
<sequence>MIRVLVDEIRKYNTNPTRSQCRTACQNIRLIGCREGTRPQRGPTDSYGCTRFQPEPPSGETAETLEEKRYRMENIYKQEGLNGGQRVEVIDLMETTYSLQRTHINQMPASSIEHLRMKWPYLFTQRGIYAHFELLTDIKVLQVLELSMEECGRAVVEYFRTKSNHCDVQAIVSQGLDGDLTLQVSASAADVERSFTPPASPQLILLGMYCGVHFERILFSDENEHFERCYWCFDIDQYGVGAPLPVIQRFIGNPERGSKATHGKVISKRTGKVVQKRAESVNPHVATLLKNLLDFEWDFV</sequence>
<keyword evidence="2" id="KW-1185">Reference proteome</keyword>
<evidence type="ECO:0000313" key="2">
    <source>
        <dbReference type="Proteomes" id="UP001314229"/>
    </source>
</evidence>
<protein>
    <submittedName>
        <fullName evidence="1">Uncharacterized protein LOC127535774</fullName>
    </submittedName>
</protein>
<organism evidence="1 2">
    <name type="scientific">Scomber scombrus</name>
    <name type="common">Atlantic mackerel</name>
    <name type="synonym">Scomber vernalis</name>
    <dbReference type="NCBI Taxonomy" id="13677"/>
    <lineage>
        <taxon>Eukaryota</taxon>
        <taxon>Metazoa</taxon>
        <taxon>Chordata</taxon>
        <taxon>Craniata</taxon>
        <taxon>Vertebrata</taxon>
        <taxon>Euteleostomi</taxon>
        <taxon>Actinopterygii</taxon>
        <taxon>Neopterygii</taxon>
        <taxon>Teleostei</taxon>
        <taxon>Neoteleostei</taxon>
        <taxon>Acanthomorphata</taxon>
        <taxon>Pelagiaria</taxon>
        <taxon>Scombriformes</taxon>
        <taxon>Scombridae</taxon>
        <taxon>Scomber</taxon>
    </lineage>
</organism>
<dbReference type="PANTHER" id="PTHR31025:SF30">
    <property type="entry name" value="SI:DKEY-15H8.17"/>
    <property type="match status" value="1"/>
</dbReference>
<gene>
    <name evidence="1" type="ORF">FSCOSCO3_A012256</name>
</gene>